<sequence>MPRWARWLRSPWFRQGWWPLVCGALPVDLAALDRGVLPRHTGTMKVLSVLVALLFLIACSPRGEFLMLADIPAEKQAEATTSGVREVVFVGTSRKEEDGIFGFGRSEQARFLRYDILVPFNRPLGEVSWPRSAKRADPKTDFLTLDGIGYDTAADFRGALRESMARRKQRDVVVYVHGFNNTMAESVYRVAQMHYDLKVPGIAVHYAWPSRGSPFGYVYDRDSALFGRDGLEQLLHEVALSGAQRIVIVAHSMGGALTMETLRQTAIRNDKLVLGHIGGVVLISPDLDVDLFRAQAHAMGRLPQPFLIFGNTKDSILNLSSKIAGAPDRLGNLSDLAQLGDLEVTYFDTAAYNQGAGHFNLGTSPALIQLLGGIANIDAAFRAEAASRVGLLPGVVLTVRNATGIILAPVEAAVD</sequence>
<proteinExistence type="predicted"/>
<organism evidence="1 2">
    <name type="scientific">Fuscovulum blasticum DSM 2131</name>
    <dbReference type="NCBI Taxonomy" id="1188250"/>
    <lineage>
        <taxon>Bacteria</taxon>
        <taxon>Pseudomonadati</taxon>
        <taxon>Pseudomonadota</taxon>
        <taxon>Alphaproteobacteria</taxon>
        <taxon>Rhodobacterales</taxon>
        <taxon>Paracoccaceae</taxon>
        <taxon>Pseudogemmobacter</taxon>
    </lineage>
</organism>
<evidence type="ECO:0008006" key="3">
    <source>
        <dbReference type="Google" id="ProtNLM"/>
    </source>
</evidence>
<dbReference type="SUPFAM" id="SSF53474">
    <property type="entry name" value="alpha/beta-Hydrolases"/>
    <property type="match status" value="1"/>
</dbReference>
<dbReference type="EMBL" id="PZKE01000001">
    <property type="protein sequence ID" value="PTE16605.1"/>
    <property type="molecule type" value="Genomic_DNA"/>
</dbReference>
<name>A0A2T4JFA8_FUSBL</name>
<dbReference type="Gene3D" id="3.40.50.1820">
    <property type="entry name" value="alpha/beta hydrolase"/>
    <property type="match status" value="1"/>
</dbReference>
<comment type="caution">
    <text evidence="1">The sequence shown here is derived from an EMBL/GenBank/DDBJ whole genome shotgun (WGS) entry which is preliminary data.</text>
</comment>
<reference evidence="1 2" key="1">
    <citation type="submission" date="2018-03" db="EMBL/GenBank/DDBJ databases">
        <title>Rhodobacter blasticus.</title>
        <authorList>
            <person name="Meyer T.E."/>
            <person name="Miller S."/>
            <person name="Lodha T."/>
            <person name="Gandham S."/>
            <person name="Chintalapati S."/>
            <person name="Chintalapati V.R."/>
        </authorList>
    </citation>
    <scope>NUCLEOTIDE SEQUENCE [LARGE SCALE GENOMIC DNA]</scope>
    <source>
        <strain evidence="1 2">DSM 2131</strain>
    </source>
</reference>
<accession>A0A2T4JFA8</accession>
<keyword evidence="2" id="KW-1185">Reference proteome</keyword>
<dbReference type="InterPro" id="IPR010297">
    <property type="entry name" value="DUF900_hydrolase"/>
</dbReference>
<evidence type="ECO:0000313" key="2">
    <source>
        <dbReference type="Proteomes" id="UP000241362"/>
    </source>
</evidence>
<dbReference type="PANTHER" id="PTHR36513">
    <property type="entry name" value="ABC TRANSMEMBRANE TYPE-1 DOMAIN-CONTAINING PROTEIN"/>
    <property type="match status" value="1"/>
</dbReference>
<dbReference type="InterPro" id="IPR029058">
    <property type="entry name" value="AB_hydrolase_fold"/>
</dbReference>
<dbReference type="Proteomes" id="UP000241362">
    <property type="component" value="Unassembled WGS sequence"/>
</dbReference>
<dbReference type="PANTHER" id="PTHR36513:SF1">
    <property type="entry name" value="TRANSMEMBRANE PROTEIN"/>
    <property type="match status" value="1"/>
</dbReference>
<evidence type="ECO:0000313" key="1">
    <source>
        <dbReference type="EMBL" id="PTE16605.1"/>
    </source>
</evidence>
<dbReference type="AlphaFoldDB" id="A0A2T4JFA8"/>
<gene>
    <name evidence="1" type="ORF">C5F44_01780</name>
</gene>
<dbReference type="Pfam" id="PF05990">
    <property type="entry name" value="DUF900"/>
    <property type="match status" value="1"/>
</dbReference>
<protein>
    <recommendedName>
        <fullName evidence="3">Esterase/lipase superfamily enzyme</fullName>
    </recommendedName>
</protein>